<organism evidence="1 2">
    <name type="scientific">Ensete ventricosum</name>
    <name type="common">Abyssinian banana</name>
    <name type="synonym">Musa ensete</name>
    <dbReference type="NCBI Taxonomy" id="4639"/>
    <lineage>
        <taxon>Eukaryota</taxon>
        <taxon>Viridiplantae</taxon>
        <taxon>Streptophyta</taxon>
        <taxon>Embryophyta</taxon>
        <taxon>Tracheophyta</taxon>
        <taxon>Spermatophyta</taxon>
        <taxon>Magnoliopsida</taxon>
        <taxon>Liliopsida</taxon>
        <taxon>Zingiberales</taxon>
        <taxon>Musaceae</taxon>
        <taxon>Ensete</taxon>
    </lineage>
</organism>
<evidence type="ECO:0000313" key="2">
    <source>
        <dbReference type="Proteomes" id="UP000287651"/>
    </source>
</evidence>
<dbReference type="Proteomes" id="UP000287651">
    <property type="component" value="Unassembled WGS sequence"/>
</dbReference>
<name>A0A426ZPA5_ENSVE</name>
<dbReference type="EMBL" id="AMZH03005671">
    <property type="protein sequence ID" value="RRT65826.1"/>
    <property type="molecule type" value="Genomic_DNA"/>
</dbReference>
<dbReference type="AlphaFoldDB" id="A0A426ZPA5"/>
<comment type="caution">
    <text evidence="1">The sequence shown here is derived from an EMBL/GenBank/DDBJ whole genome shotgun (WGS) entry which is preliminary data.</text>
</comment>
<protein>
    <submittedName>
        <fullName evidence="1">Uncharacterized protein</fullName>
    </submittedName>
</protein>
<gene>
    <name evidence="1" type="ORF">B296_00040773</name>
</gene>
<evidence type="ECO:0000313" key="1">
    <source>
        <dbReference type="EMBL" id="RRT65826.1"/>
    </source>
</evidence>
<accession>A0A426ZPA5</accession>
<proteinExistence type="predicted"/>
<reference evidence="1 2" key="1">
    <citation type="journal article" date="2014" name="Agronomy (Basel)">
        <title>A Draft Genome Sequence for Ensete ventricosum, the Drought-Tolerant Tree Against Hunger.</title>
        <authorList>
            <person name="Harrison J."/>
            <person name="Moore K.A."/>
            <person name="Paszkiewicz K."/>
            <person name="Jones T."/>
            <person name="Grant M."/>
            <person name="Ambacheew D."/>
            <person name="Muzemil S."/>
            <person name="Studholme D.J."/>
        </authorList>
    </citation>
    <scope>NUCLEOTIDE SEQUENCE [LARGE SCALE GENOMIC DNA]</scope>
</reference>
<sequence length="118" mass="12775">MCSRSGSDIRESKLNDLSTIYEVRLLKGLASEGATYLIVETSVEARTIPSLEGSVSEIDTEGSDGIGEPFDPCLDEGVDLDEEDIRTCLRAESLTYGPNMLFDDAHPTGQMCISTAHD</sequence>